<dbReference type="EMBL" id="JADBEK010000001">
    <property type="protein sequence ID" value="MBE1586445.1"/>
    <property type="molecule type" value="Genomic_DNA"/>
</dbReference>
<evidence type="ECO:0000256" key="5">
    <source>
        <dbReference type="ARBA" id="ARBA00023163"/>
    </source>
</evidence>
<accession>A0ABR9M0N9</accession>
<reference evidence="9 10" key="1">
    <citation type="submission" date="2020-10" db="EMBL/GenBank/DDBJ databases">
        <title>Sequencing the genomes of 1000 actinobacteria strains.</title>
        <authorList>
            <person name="Klenk H.-P."/>
        </authorList>
    </citation>
    <scope>NUCLEOTIDE SEQUENCE [LARGE SCALE GENOMIC DNA]</scope>
    <source>
        <strain evidence="9 10">DSM 43173</strain>
    </source>
</reference>
<feature type="region of interest" description="Disordered" evidence="6">
    <location>
        <begin position="283"/>
        <end position="431"/>
    </location>
</feature>
<comment type="caution">
    <text evidence="9">The sequence shown here is derived from an EMBL/GenBank/DDBJ whole genome shotgun (WGS) entry which is preliminary data.</text>
</comment>
<name>A0ABR9M0N9_9ACTN</name>
<feature type="compositionally biased region" description="Basic and acidic residues" evidence="6">
    <location>
        <begin position="378"/>
        <end position="392"/>
    </location>
</feature>
<evidence type="ECO:0000313" key="10">
    <source>
        <dbReference type="Proteomes" id="UP000633509"/>
    </source>
</evidence>
<dbReference type="NCBIfam" id="TIGR02937">
    <property type="entry name" value="sigma70-ECF"/>
    <property type="match status" value="1"/>
</dbReference>
<keyword evidence="10" id="KW-1185">Reference proteome</keyword>
<evidence type="ECO:0000313" key="9">
    <source>
        <dbReference type="EMBL" id="MBE1586445.1"/>
    </source>
</evidence>
<dbReference type="InterPro" id="IPR013249">
    <property type="entry name" value="RNA_pol_sigma70_r4_t2"/>
</dbReference>
<dbReference type="Gene3D" id="1.10.10.10">
    <property type="entry name" value="Winged helix-like DNA-binding domain superfamily/Winged helix DNA-binding domain"/>
    <property type="match status" value="1"/>
</dbReference>
<dbReference type="SUPFAM" id="SSF88659">
    <property type="entry name" value="Sigma3 and sigma4 domains of RNA polymerase sigma factors"/>
    <property type="match status" value="1"/>
</dbReference>
<sequence length="431" mass="46494">MSDVTRVFAAHRELLFSIVYNMLGSVTDAEDVLQETWLAWASRDPDEIGHPRAYLVRVAVNQALAHQSAQRRRRETYVGPWLPEPLVTSPDAADHAVRTDTLSLALLVVLETLTPLERAVFILHEVFAYAHTEIAPMIGRSPAAVRQLAHRAREHVQARRPRSQVNPRLQRQVTERFVAAAFGGDLEGLMELLAPDVTLWADGGGKSNAGGPRPIRGRDNVSRVLISRAAQPLDGLDIQYRQVNGDPCAVLFVENAPYAVMVVDMTPDGSRIQDVYTVSNPDKLTHVPSRASRLTDGADAAGQRAEVMGEAVAQHAGRGGGQRDEGGADEQRRVVSPAQERGHDQGAEDLPDAVAGGEDGDGARDPQVGADGQGEGGHAQERGAEQDGRDQGGDDPTGQDGQRDAGGLHDERDEDQRRAGPEVAEPCPQGR</sequence>
<dbReference type="Pfam" id="PF04542">
    <property type="entry name" value="Sigma70_r2"/>
    <property type="match status" value="1"/>
</dbReference>
<evidence type="ECO:0000259" key="7">
    <source>
        <dbReference type="Pfam" id="PF04542"/>
    </source>
</evidence>
<keyword evidence="5" id="KW-0804">Transcription</keyword>
<evidence type="ECO:0000256" key="6">
    <source>
        <dbReference type="SAM" id="MobiDB-lite"/>
    </source>
</evidence>
<dbReference type="InterPro" id="IPR036388">
    <property type="entry name" value="WH-like_DNA-bd_sf"/>
</dbReference>
<gene>
    <name evidence="9" type="ORF">H4W80_004703</name>
</gene>
<evidence type="ECO:0000256" key="4">
    <source>
        <dbReference type="ARBA" id="ARBA00023082"/>
    </source>
</evidence>
<protein>
    <submittedName>
        <fullName evidence="9">RNA polymerase sigma-70 factor (TIGR02957 family)</fullName>
    </submittedName>
</protein>
<proteinExistence type="inferred from homology"/>
<evidence type="ECO:0000256" key="1">
    <source>
        <dbReference type="ARBA" id="ARBA00010641"/>
    </source>
</evidence>
<dbReference type="Proteomes" id="UP000633509">
    <property type="component" value="Unassembled WGS sequence"/>
</dbReference>
<feature type="domain" description="RNA polymerase sigma factor 70 region 4 type 2" evidence="8">
    <location>
        <begin position="104"/>
        <end position="155"/>
    </location>
</feature>
<dbReference type="SUPFAM" id="SSF88946">
    <property type="entry name" value="Sigma2 domain of RNA polymerase sigma factors"/>
    <property type="match status" value="1"/>
</dbReference>
<dbReference type="CDD" id="cd06171">
    <property type="entry name" value="Sigma70_r4"/>
    <property type="match status" value="1"/>
</dbReference>
<dbReference type="PANTHER" id="PTHR30173:SF36">
    <property type="entry name" value="ECF RNA POLYMERASE SIGMA FACTOR SIGJ"/>
    <property type="match status" value="1"/>
</dbReference>
<comment type="similarity">
    <text evidence="1">Belongs to the sigma-70 factor family. ECF subfamily.</text>
</comment>
<dbReference type="InterPro" id="IPR052704">
    <property type="entry name" value="ECF_Sigma-70_Domain"/>
</dbReference>
<evidence type="ECO:0000259" key="8">
    <source>
        <dbReference type="Pfam" id="PF08281"/>
    </source>
</evidence>
<organism evidence="9 10">
    <name type="scientific">Nonomuraea angiospora</name>
    <dbReference type="NCBI Taxonomy" id="46172"/>
    <lineage>
        <taxon>Bacteria</taxon>
        <taxon>Bacillati</taxon>
        <taxon>Actinomycetota</taxon>
        <taxon>Actinomycetes</taxon>
        <taxon>Streptosporangiales</taxon>
        <taxon>Streptosporangiaceae</taxon>
        <taxon>Nonomuraea</taxon>
    </lineage>
</organism>
<dbReference type="InterPro" id="IPR014284">
    <property type="entry name" value="RNA_pol_sigma-70_dom"/>
</dbReference>
<dbReference type="NCBIfam" id="NF007214">
    <property type="entry name" value="PRK09636.1"/>
    <property type="match status" value="1"/>
</dbReference>
<dbReference type="InterPro" id="IPR013324">
    <property type="entry name" value="RNA_pol_sigma_r3/r4-like"/>
</dbReference>
<dbReference type="InterPro" id="IPR013325">
    <property type="entry name" value="RNA_pol_sigma_r2"/>
</dbReference>
<keyword evidence="3" id="KW-0805">Transcription regulation</keyword>
<dbReference type="Gene3D" id="3.10.450.50">
    <property type="match status" value="1"/>
</dbReference>
<evidence type="ECO:0000256" key="3">
    <source>
        <dbReference type="ARBA" id="ARBA00023015"/>
    </source>
</evidence>
<keyword evidence="4" id="KW-0731">Sigma factor</keyword>
<dbReference type="Gene3D" id="1.10.1740.10">
    <property type="match status" value="1"/>
</dbReference>
<evidence type="ECO:0000256" key="2">
    <source>
        <dbReference type="ARBA" id="ARBA00011344"/>
    </source>
</evidence>
<dbReference type="InterPro" id="IPR007627">
    <property type="entry name" value="RNA_pol_sigma70_r2"/>
</dbReference>
<dbReference type="Pfam" id="PF08281">
    <property type="entry name" value="Sigma70_r4_2"/>
    <property type="match status" value="1"/>
</dbReference>
<dbReference type="InterPro" id="IPR014303">
    <property type="entry name" value="RNA_pol_sigma-70_ECF"/>
</dbReference>
<feature type="compositionally biased region" description="Basic and acidic residues" evidence="6">
    <location>
        <begin position="321"/>
        <end position="333"/>
    </location>
</feature>
<dbReference type="PANTHER" id="PTHR30173">
    <property type="entry name" value="SIGMA 19 FACTOR"/>
    <property type="match status" value="1"/>
</dbReference>
<feature type="compositionally biased region" description="Basic and acidic residues" evidence="6">
    <location>
        <begin position="401"/>
        <end position="420"/>
    </location>
</feature>
<comment type="subunit">
    <text evidence="2">Interacts transiently with the RNA polymerase catalytic core formed by RpoA, RpoB, RpoC and RpoZ (2 alpha, 1 beta, 1 beta' and 1 omega subunit) to form the RNA polymerase holoenzyme that can initiate transcription.</text>
</comment>
<dbReference type="InterPro" id="IPR032710">
    <property type="entry name" value="NTF2-like_dom_sf"/>
</dbReference>
<feature type="domain" description="RNA polymerase sigma-70 region 2" evidence="7">
    <location>
        <begin position="8"/>
        <end position="72"/>
    </location>
</feature>
<dbReference type="NCBIfam" id="TIGR02957">
    <property type="entry name" value="SigX4"/>
    <property type="match status" value="1"/>
</dbReference>
<dbReference type="SUPFAM" id="SSF54427">
    <property type="entry name" value="NTF2-like"/>
    <property type="match status" value="1"/>
</dbReference>